<sequence length="196" mass="18445">MKEQHMTTPQAPSTPDQTWGAAPAPGQAPKPAWSPGRKVAAGAVAAVIVAGGGAAVWAASSSSAATDAQAGPGGAMGGPGGMPGGGLGGALHGEYVASDGNGGYVTKIMQTGEVTELSATSLTAKSDDGFSKTYTITSAQATGLATGDTVTVVATESGSTATATSVTDGESGGQGQGQGPGGGQGTPPSGAPTRTG</sequence>
<feature type="region of interest" description="Disordered" evidence="1">
    <location>
        <begin position="158"/>
        <end position="196"/>
    </location>
</feature>
<evidence type="ECO:0008006" key="4">
    <source>
        <dbReference type="Google" id="ProtNLM"/>
    </source>
</evidence>
<feature type="compositionally biased region" description="Polar residues" evidence="1">
    <location>
        <begin position="1"/>
        <end position="17"/>
    </location>
</feature>
<feature type="compositionally biased region" description="Low complexity" evidence="1">
    <location>
        <begin position="186"/>
        <end position="196"/>
    </location>
</feature>
<keyword evidence="3" id="KW-1185">Reference proteome</keyword>
<evidence type="ECO:0000313" key="2">
    <source>
        <dbReference type="EMBL" id="EOD57462.1"/>
    </source>
</evidence>
<dbReference type="Proteomes" id="UP000014139">
    <property type="component" value="Unassembled WGS sequence"/>
</dbReference>
<feature type="compositionally biased region" description="Low complexity" evidence="1">
    <location>
        <begin position="158"/>
        <end position="169"/>
    </location>
</feature>
<evidence type="ECO:0000313" key="3">
    <source>
        <dbReference type="Proteomes" id="UP000014139"/>
    </source>
</evidence>
<feature type="region of interest" description="Disordered" evidence="1">
    <location>
        <begin position="1"/>
        <end position="35"/>
    </location>
</feature>
<gene>
    <name evidence="2" type="ORF">H480_44205</name>
</gene>
<proteinExistence type="predicted"/>
<feature type="compositionally biased region" description="Low complexity" evidence="1">
    <location>
        <begin position="20"/>
        <end position="31"/>
    </location>
</feature>
<comment type="caution">
    <text evidence="2">The sequence shown here is derived from an EMBL/GenBank/DDBJ whole genome shotgun (WGS) entry which is preliminary data.</text>
</comment>
<name>R1FCV0_9PSEU</name>
<feature type="compositionally biased region" description="Gly residues" evidence="1">
    <location>
        <begin position="170"/>
        <end position="185"/>
    </location>
</feature>
<reference evidence="2 3" key="1">
    <citation type="submission" date="2013-02" db="EMBL/GenBank/DDBJ databases">
        <title>Draft genome sequence of Amycolatopsis vancoresmycina strain DSM 44592T.</title>
        <authorList>
            <person name="Kumar S."/>
            <person name="Kaur N."/>
            <person name="Kaur C."/>
            <person name="Raghava G.P.S."/>
            <person name="Mayilraj S."/>
        </authorList>
    </citation>
    <scope>NUCLEOTIDE SEQUENCE [LARGE SCALE GENOMIC DNA]</scope>
    <source>
        <strain evidence="2 3">DSM 44592</strain>
    </source>
</reference>
<protein>
    <recommendedName>
        <fullName evidence="4">DUF5666 domain-containing protein</fullName>
    </recommendedName>
</protein>
<dbReference type="AlphaFoldDB" id="R1FCV0"/>
<dbReference type="PATRIC" id="fig|1292037.4.peg.8285"/>
<accession>R1FCV0</accession>
<dbReference type="EMBL" id="AOUO01000777">
    <property type="protein sequence ID" value="EOD57462.1"/>
    <property type="molecule type" value="Genomic_DNA"/>
</dbReference>
<dbReference type="eggNOG" id="ENOG50337Q8">
    <property type="taxonomic scope" value="Bacteria"/>
</dbReference>
<organism evidence="2 3">
    <name type="scientific">Amycolatopsis vancoresmycina DSM 44592</name>
    <dbReference type="NCBI Taxonomy" id="1292037"/>
    <lineage>
        <taxon>Bacteria</taxon>
        <taxon>Bacillati</taxon>
        <taxon>Actinomycetota</taxon>
        <taxon>Actinomycetes</taxon>
        <taxon>Pseudonocardiales</taxon>
        <taxon>Pseudonocardiaceae</taxon>
        <taxon>Amycolatopsis</taxon>
    </lineage>
</organism>
<evidence type="ECO:0000256" key="1">
    <source>
        <dbReference type="SAM" id="MobiDB-lite"/>
    </source>
</evidence>